<protein>
    <submittedName>
        <fullName evidence="1">Carboxypeptidase-like regulatory domain-containing protein</fullName>
    </submittedName>
</protein>
<organism evidence="1 2">
    <name type="scientific">Meishania litoralis</name>
    <dbReference type="NCBI Taxonomy" id="3434685"/>
    <lineage>
        <taxon>Bacteria</taxon>
        <taxon>Pseudomonadati</taxon>
        <taxon>Bacteroidota</taxon>
        <taxon>Flavobacteriia</taxon>
        <taxon>Flavobacteriales</taxon>
        <taxon>Flavobacteriaceae</taxon>
        <taxon>Meishania</taxon>
    </lineage>
</organism>
<reference evidence="1" key="1">
    <citation type="submission" date="2024-09" db="EMBL/GenBank/DDBJ databases">
        <authorList>
            <person name="Liu J."/>
        </authorList>
    </citation>
    <scope>NUCLEOTIDE SEQUENCE</scope>
    <source>
        <strain evidence="1">NBU2967</strain>
    </source>
</reference>
<proteinExistence type="predicted"/>
<dbReference type="EMBL" id="JBHFPV010000001">
    <property type="protein sequence ID" value="MFH6602216.1"/>
    <property type="molecule type" value="Genomic_DNA"/>
</dbReference>
<name>A0ACC7LGD7_9FLAO</name>
<dbReference type="Proteomes" id="UP001595191">
    <property type="component" value="Unassembled WGS sequence"/>
</dbReference>
<gene>
    <name evidence="1" type="ORF">ACEZ3G_01915</name>
</gene>
<comment type="caution">
    <text evidence="1">The sequence shown here is derived from an EMBL/GenBank/DDBJ whole genome shotgun (WGS) entry which is preliminary data.</text>
</comment>
<evidence type="ECO:0000313" key="1">
    <source>
        <dbReference type="EMBL" id="MFH6602216.1"/>
    </source>
</evidence>
<evidence type="ECO:0000313" key="2">
    <source>
        <dbReference type="Proteomes" id="UP001595191"/>
    </source>
</evidence>
<keyword evidence="2" id="KW-1185">Reference proteome</keyword>
<sequence length="841" mass="95487">MLKTHRKNLLYTLTLTLLTLFVKNGNSQETAVPKPLITYIQKLEQEFDVKFSYVDQDIRTIEVIPYESSVLEEILTDIEKQTQIKIQKLNERYYTLTRSVTVTICALVLDNFEQNTVPGATVEVLGTEIAIVTDLDGNFKLENIPRNAVLQIQHLGFKPLFVNAEELINSDPCSTLLLAQNYQELDEVVVVELLTTGLVKQSDASIDLNTAAFGILPGLIEPDVLQTVQALPGIKSIDETVSDINIRGGTNDQNLILWDGIKMYQSGHFFGLISAFNPYLNDKVTIIKNGTSAQYGDGVSGVISMRTIDDISENIFGGAGANLISTDAYLQVPINNKLAVQFSARRSLTDFLNTPAYEQFSSRAFQDSEVTRNSSFFFYDFGGKLLYDINERQKLRFSFININNKLDYDETNQDTSRSSQSALDQTNLSFGGNLQSTWSDSFSSHLNIYSTQYELDSRNTTINGQQNLSQVNRVLERGLKFNTITNIGSHVNWSNGYQLSETGILNFTEVSQPPFKSDILEVMHTHSFFSEIGYESNNKNLLARIGGRMNYFNNLDTFDEIVLEPRLNVSYSFTDHFKVEVLGEFKSQATNQIVDLEQNFLGIEKRRWILSDGIELPITKSKQASLGFNYQNRNLYIGLEGFYKEVEGISTETQGFQNPFQFGGEIGKYEVRGLEFLVNKKTVDYSIWFSYAYNLNNYYFEDLPPNTFPNNLDIRHTVTLAGTYTYDNLKLGLGFNYRTGKPFTEPLEGNPINTDFFPYRINYSEPNSSRLPEYLRADISVIYDFDISPRVHGSMGASVLNISNRANVLDTYYRLNDQDEIETIRRVSLNLTPNISFRVRF</sequence>
<accession>A0ACC7LGD7</accession>